<keyword evidence="3" id="KW-1185">Reference proteome</keyword>
<name>A0A6H5IWG5_9HYME</name>
<sequence>MKQRRRYFSRFHRSVLDRPASNIRPLKSCESRVTHLQRPIVILNLATRSNSEQRARRLLSRDQRVSLRMLALHALARRSNGSRDQLFSSPRASVESAAAADQEEDDDDINEVAIPSLVKASFGAFLVSSASHRRATSTR</sequence>
<gene>
    <name evidence="2" type="ORF">TBRA_LOCUS12920</name>
</gene>
<protein>
    <submittedName>
        <fullName evidence="2">Uncharacterized protein</fullName>
    </submittedName>
</protein>
<organism evidence="2 3">
    <name type="scientific">Trichogramma brassicae</name>
    <dbReference type="NCBI Taxonomy" id="86971"/>
    <lineage>
        <taxon>Eukaryota</taxon>
        <taxon>Metazoa</taxon>
        <taxon>Ecdysozoa</taxon>
        <taxon>Arthropoda</taxon>
        <taxon>Hexapoda</taxon>
        <taxon>Insecta</taxon>
        <taxon>Pterygota</taxon>
        <taxon>Neoptera</taxon>
        <taxon>Endopterygota</taxon>
        <taxon>Hymenoptera</taxon>
        <taxon>Apocrita</taxon>
        <taxon>Proctotrupomorpha</taxon>
        <taxon>Chalcidoidea</taxon>
        <taxon>Trichogrammatidae</taxon>
        <taxon>Trichogramma</taxon>
    </lineage>
</organism>
<dbReference type="Proteomes" id="UP000479190">
    <property type="component" value="Unassembled WGS sequence"/>
</dbReference>
<feature type="region of interest" description="Disordered" evidence="1">
    <location>
        <begin position="79"/>
        <end position="108"/>
    </location>
</feature>
<evidence type="ECO:0000313" key="2">
    <source>
        <dbReference type="EMBL" id="CAB0041244.1"/>
    </source>
</evidence>
<proteinExistence type="predicted"/>
<dbReference type="EMBL" id="CADCXV010001102">
    <property type="protein sequence ID" value="CAB0041244.1"/>
    <property type="molecule type" value="Genomic_DNA"/>
</dbReference>
<dbReference type="AlphaFoldDB" id="A0A6H5IWG5"/>
<evidence type="ECO:0000313" key="3">
    <source>
        <dbReference type="Proteomes" id="UP000479190"/>
    </source>
</evidence>
<feature type="compositionally biased region" description="Low complexity" evidence="1">
    <location>
        <begin position="88"/>
        <end position="100"/>
    </location>
</feature>
<accession>A0A6H5IWG5</accession>
<reference evidence="2 3" key="1">
    <citation type="submission" date="2020-02" db="EMBL/GenBank/DDBJ databases">
        <authorList>
            <person name="Ferguson B K."/>
        </authorList>
    </citation>
    <scope>NUCLEOTIDE SEQUENCE [LARGE SCALE GENOMIC DNA]</scope>
</reference>
<evidence type="ECO:0000256" key="1">
    <source>
        <dbReference type="SAM" id="MobiDB-lite"/>
    </source>
</evidence>